<sequence length="509" mass="56050">MEKMDSNSQHVEGVEAKEAGVSPGAIESGKHEAFYVEDRVAHLTEEHRQYLLARHGTLNLDPIPDMNDADPYNWPTWRKSVNLALVVFHAMIGLFTAASIQSAFVDIAADLHVSMQRTSYLVSLFIAVLGGAPLFWRPLCNRFGRRPIFLISLSCALIGNIGCANSHSYGTMGLCRAITAFFISPAAAIGSAVVAETFFKKDRARCMGYWTLMVTIGVPTAPFLFGFMVMRVGYRWIYYVLAIVNGVQFILYFFFGSESLYLRNENAPSQVTSVKDSIFKFRRIDPAPLRLWDFIQPLTYVTKPCVFIPACAYAMIFLWGSIALTIEIPQVFPEQFGFNTQQVGLQFLGVIIGSVIGEQIGGLISDRWMALRQKKIGGPPAAEHRLWLSYIGHVLTIVGVVVFAVQLGKAGDTWNITPIIGAAIAAAGNQIVTTVNITYAVDCYRADAASVGVFITFVRQTWGFIGPFWFPEMFETVGWGGGAGIAAALMVGVSVIPTIILQIRGSKWH</sequence>
<feature type="transmembrane region" description="Helical" evidence="6">
    <location>
        <begin position="120"/>
        <end position="136"/>
    </location>
</feature>
<feature type="transmembrane region" description="Helical" evidence="6">
    <location>
        <begin position="448"/>
        <end position="470"/>
    </location>
</feature>
<dbReference type="Gene3D" id="1.20.1250.20">
    <property type="entry name" value="MFS general substrate transporter like domains"/>
    <property type="match status" value="1"/>
</dbReference>
<feature type="transmembrane region" description="Helical" evidence="6">
    <location>
        <begin position="482"/>
        <end position="503"/>
    </location>
</feature>
<dbReference type="OrthoDB" id="2533084at2759"/>
<dbReference type="AlphaFoldDB" id="A0A0F7U252"/>
<evidence type="ECO:0000256" key="6">
    <source>
        <dbReference type="SAM" id="Phobius"/>
    </source>
</evidence>
<proteinExistence type="predicted"/>
<feature type="transmembrane region" description="Helical" evidence="6">
    <location>
        <begin position="346"/>
        <end position="365"/>
    </location>
</feature>
<feature type="domain" description="Major facilitator superfamily (MFS) profile" evidence="7">
    <location>
        <begin position="82"/>
        <end position="506"/>
    </location>
</feature>
<evidence type="ECO:0000259" key="7">
    <source>
        <dbReference type="PROSITE" id="PS50850"/>
    </source>
</evidence>
<dbReference type="GO" id="GO:0005886">
    <property type="term" value="C:plasma membrane"/>
    <property type="evidence" value="ECO:0007669"/>
    <property type="project" value="TreeGrafter"/>
</dbReference>
<organism evidence="8 9">
    <name type="scientific">Penicillium brasilianum</name>
    <dbReference type="NCBI Taxonomy" id="104259"/>
    <lineage>
        <taxon>Eukaryota</taxon>
        <taxon>Fungi</taxon>
        <taxon>Dikarya</taxon>
        <taxon>Ascomycota</taxon>
        <taxon>Pezizomycotina</taxon>
        <taxon>Eurotiomycetes</taxon>
        <taxon>Eurotiomycetidae</taxon>
        <taxon>Eurotiales</taxon>
        <taxon>Aspergillaceae</taxon>
        <taxon>Penicillium</taxon>
    </lineage>
</organism>
<feature type="transmembrane region" description="Helical" evidence="6">
    <location>
        <begin position="148"/>
        <end position="170"/>
    </location>
</feature>
<dbReference type="FunFam" id="1.20.1250.20:FF:000318">
    <property type="entry name" value="MFS multidrug transporter, putative"/>
    <property type="match status" value="1"/>
</dbReference>
<feature type="transmembrane region" description="Helical" evidence="6">
    <location>
        <begin position="176"/>
        <end position="195"/>
    </location>
</feature>
<keyword evidence="4 6" id="KW-0472">Membrane</keyword>
<dbReference type="STRING" id="104259.A0A0F7U252"/>
<keyword evidence="3 6" id="KW-1133">Transmembrane helix</keyword>
<keyword evidence="9" id="KW-1185">Reference proteome</keyword>
<evidence type="ECO:0000256" key="4">
    <source>
        <dbReference type="ARBA" id="ARBA00023136"/>
    </source>
</evidence>
<evidence type="ECO:0000256" key="3">
    <source>
        <dbReference type="ARBA" id="ARBA00022989"/>
    </source>
</evidence>
<feature type="transmembrane region" description="Helical" evidence="6">
    <location>
        <begin position="81"/>
        <end position="100"/>
    </location>
</feature>
<dbReference type="PANTHER" id="PTHR23502">
    <property type="entry name" value="MAJOR FACILITATOR SUPERFAMILY"/>
    <property type="match status" value="1"/>
</dbReference>
<gene>
    <name evidence="8" type="ORF">PMG11_10257</name>
</gene>
<dbReference type="PROSITE" id="PS50850">
    <property type="entry name" value="MFS"/>
    <property type="match status" value="1"/>
</dbReference>
<feature type="transmembrane region" description="Helical" evidence="6">
    <location>
        <begin position="306"/>
        <end position="326"/>
    </location>
</feature>
<keyword evidence="2 6" id="KW-0812">Transmembrane</keyword>
<dbReference type="EMBL" id="CDHK01000012">
    <property type="protein sequence ID" value="CEJ61735.1"/>
    <property type="molecule type" value="Genomic_DNA"/>
</dbReference>
<dbReference type="GO" id="GO:0022857">
    <property type="term" value="F:transmembrane transporter activity"/>
    <property type="evidence" value="ECO:0007669"/>
    <property type="project" value="InterPro"/>
</dbReference>
<name>A0A0F7U252_PENBI</name>
<evidence type="ECO:0000313" key="8">
    <source>
        <dbReference type="EMBL" id="CEJ61735.1"/>
    </source>
</evidence>
<feature type="region of interest" description="Disordered" evidence="5">
    <location>
        <begin position="1"/>
        <end position="22"/>
    </location>
</feature>
<feature type="transmembrane region" description="Helical" evidence="6">
    <location>
        <begin position="386"/>
        <end position="407"/>
    </location>
</feature>
<evidence type="ECO:0000313" key="9">
    <source>
        <dbReference type="Proteomes" id="UP000042958"/>
    </source>
</evidence>
<protein>
    <recommendedName>
        <fullName evidence="7">Major facilitator superfamily (MFS) profile domain-containing protein</fullName>
    </recommendedName>
</protein>
<feature type="compositionally biased region" description="Polar residues" evidence="5">
    <location>
        <begin position="1"/>
        <end position="10"/>
    </location>
</feature>
<evidence type="ECO:0000256" key="2">
    <source>
        <dbReference type="ARBA" id="ARBA00022692"/>
    </source>
</evidence>
<evidence type="ECO:0000256" key="1">
    <source>
        <dbReference type="ARBA" id="ARBA00004141"/>
    </source>
</evidence>
<dbReference type="SUPFAM" id="SSF103473">
    <property type="entry name" value="MFS general substrate transporter"/>
    <property type="match status" value="1"/>
</dbReference>
<feature type="transmembrane region" description="Helical" evidence="6">
    <location>
        <begin position="236"/>
        <end position="255"/>
    </location>
</feature>
<reference evidence="9" key="1">
    <citation type="journal article" date="2015" name="Genome Announc.">
        <title>Draft genome sequence of the fungus Penicillium brasilianum MG11.</title>
        <authorList>
            <person name="Horn F."/>
            <person name="Linde J."/>
            <person name="Mattern D.J."/>
            <person name="Walther G."/>
            <person name="Guthke R."/>
            <person name="Brakhage A.A."/>
            <person name="Valiante V."/>
        </authorList>
    </citation>
    <scope>NUCLEOTIDE SEQUENCE [LARGE SCALE GENOMIC DNA]</scope>
    <source>
        <strain evidence="9">MG11</strain>
    </source>
</reference>
<accession>A0A0F7U252</accession>
<dbReference type="InterPro" id="IPR036259">
    <property type="entry name" value="MFS_trans_sf"/>
</dbReference>
<dbReference type="InterPro" id="IPR011701">
    <property type="entry name" value="MFS"/>
</dbReference>
<comment type="subcellular location">
    <subcellularLocation>
        <location evidence="1">Membrane</location>
        <topology evidence="1">Multi-pass membrane protein</topology>
    </subcellularLocation>
</comment>
<dbReference type="Proteomes" id="UP000042958">
    <property type="component" value="Unassembled WGS sequence"/>
</dbReference>
<feature type="transmembrane region" description="Helical" evidence="6">
    <location>
        <begin position="207"/>
        <end position="230"/>
    </location>
</feature>
<dbReference type="PANTHER" id="PTHR23502:SF2">
    <property type="entry name" value="TRANSPORTER, PUTATIVE (AFU_ORTHOLOGUE AFUA_2G08910)-RELATED"/>
    <property type="match status" value="1"/>
</dbReference>
<dbReference type="InterPro" id="IPR020846">
    <property type="entry name" value="MFS_dom"/>
</dbReference>
<evidence type="ECO:0000256" key="5">
    <source>
        <dbReference type="SAM" id="MobiDB-lite"/>
    </source>
</evidence>
<feature type="transmembrane region" description="Helical" evidence="6">
    <location>
        <begin position="419"/>
        <end position="441"/>
    </location>
</feature>
<dbReference type="Pfam" id="PF07690">
    <property type="entry name" value="MFS_1"/>
    <property type="match status" value="1"/>
</dbReference>